<dbReference type="HOGENOM" id="CLU_033863_5_3_6"/>
<evidence type="ECO:0000256" key="2">
    <source>
        <dbReference type="ARBA" id="ARBA00007362"/>
    </source>
</evidence>
<comment type="similarity">
    <text evidence="2">Belongs to the EamA transporter family.</text>
</comment>
<dbReference type="GO" id="GO:0016020">
    <property type="term" value="C:membrane"/>
    <property type="evidence" value="ECO:0007669"/>
    <property type="project" value="UniProtKB-SubCell"/>
</dbReference>
<organism evidence="8 9">
    <name type="scientific">Tolumonas auensis (strain DSM 9187 / NBRC 110442 / TA 4)</name>
    <dbReference type="NCBI Taxonomy" id="595494"/>
    <lineage>
        <taxon>Bacteria</taxon>
        <taxon>Pseudomonadati</taxon>
        <taxon>Pseudomonadota</taxon>
        <taxon>Gammaproteobacteria</taxon>
        <taxon>Aeromonadales</taxon>
        <taxon>Aeromonadaceae</taxon>
        <taxon>Tolumonas</taxon>
    </lineage>
</organism>
<dbReference type="PANTHER" id="PTHR32322">
    <property type="entry name" value="INNER MEMBRANE TRANSPORTER"/>
    <property type="match status" value="1"/>
</dbReference>
<evidence type="ECO:0000256" key="1">
    <source>
        <dbReference type="ARBA" id="ARBA00004141"/>
    </source>
</evidence>
<feature type="transmembrane region" description="Helical" evidence="6">
    <location>
        <begin position="216"/>
        <end position="236"/>
    </location>
</feature>
<evidence type="ECO:0000256" key="3">
    <source>
        <dbReference type="ARBA" id="ARBA00022692"/>
    </source>
</evidence>
<dbReference type="InterPro" id="IPR000620">
    <property type="entry name" value="EamA_dom"/>
</dbReference>
<dbReference type="InterPro" id="IPR037185">
    <property type="entry name" value="EmrE-like"/>
</dbReference>
<accession>C4LFV7</accession>
<evidence type="ECO:0000256" key="5">
    <source>
        <dbReference type="ARBA" id="ARBA00023136"/>
    </source>
</evidence>
<dbReference type="OrthoDB" id="2352272at2"/>
<dbReference type="Pfam" id="PF00892">
    <property type="entry name" value="EamA"/>
    <property type="match status" value="2"/>
</dbReference>
<gene>
    <name evidence="8" type="ordered locus">Tola_1867</name>
</gene>
<protein>
    <recommendedName>
        <fullName evidence="7">EamA domain-containing protein</fullName>
    </recommendedName>
</protein>
<dbReference type="InterPro" id="IPR050638">
    <property type="entry name" value="AA-Vitamin_Transporters"/>
</dbReference>
<feature type="transmembrane region" description="Helical" evidence="6">
    <location>
        <begin position="181"/>
        <end position="204"/>
    </location>
</feature>
<proteinExistence type="inferred from homology"/>
<evidence type="ECO:0000313" key="8">
    <source>
        <dbReference type="EMBL" id="ACQ93474.1"/>
    </source>
</evidence>
<feature type="domain" description="EamA" evidence="7">
    <location>
        <begin position="4"/>
        <end position="134"/>
    </location>
</feature>
<dbReference type="Proteomes" id="UP000009073">
    <property type="component" value="Chromosome"/>
</dbReference>
<keyword evidence="4 6" id="KW-1133">Transmembrane helix</keyword>
<feature type="transmembrane region" description="Helical" evidence="6">
    <location>
        <begin position="93"/>
        <end position="111"/>
    </location>
</feature>
<evidence type="ECO:0000259" key="7">
    <source>
        <dbReference type="Pfam" id="PF00892"/>
    </source>
</evidence>
<dbReference type="AlphaFoldDB" id="C4LFV7"/>
<feature type="transmembrane region" description="Helical" evidence="6">
    <location>
        <begin position="63"/>
        <end position="87"/>
    </location>
</feature>
<feature type="domain" description="EamA" evidence="7">
    <location>
        <begin position="150"/>
        <end position="283"/>
    </location>
</feature>
<dbReference type="eggNOG" id="COG0697">
    <property type="taxonomic scope" value="Bacteria"/>
</dbReference>
<sequence>MNSLLYIAVVLIWGTTWIAIKMQHGMVAAEVSIFWRFACASFLLMAGLFFSKRLKAIGHKGHLLCFLQGITVFGLNFFCFYHAVTWISSGLESVIFSMAMIFNAVNGWLYFRQPITKNIMVAAPLGLIGVLLLFWQDLKLIEQNSSVFYGIGLSVLGTYCFSIGNMISAKHQKEGRDVMSTNAWGMLYGTLVMGLLALSLGYDFSPELSFQYLSSLLYLSVFGSVIGFGAYFILVGRIGASHAAYATLLFPLVALTVSTFFEGYIWHWNAIAGLCLILLGNAAMFFKPEQIRNRKGIALKA</sequence>
<comment type="subcellular location">
    <subcellularLocation>
        <location evidence="1">Membrane</location>
        <topology evidence="1">Multi-pass membrane protein</topology>
    </subcellularLocation>
</comment>
<dbReference type="RefSeq" id="WP_015878945.1">
    <property type="nucleotide sequence ID" value="NC_012691.1"/>
</dbReference>
<feature type="transmembrane region" description="Helical" evidence="6">
    <location>
        <begin position="34"/>
        <end position="51"/>
    </location>
</feature>
<feature type="transmembrane region" description="Helical" evidence="6">
    <location>
        <begin position="267"/>
        <end position="286"/>
    </location>
</feature>
<feature type="transmembrane region" description="Helical" evidence="6">
    <location>
        <begin position="243"/>
        <end position="261"/>
    </location>
</feature>
<dbReference type="PANTHER" id="PTHR32322:SF2">
    <property type="entry name" value="EAMA DOMAIN-CONTAINING PROTEIN"/>
    <property type="match status" value="1"/>
</dbReference>
<keyword evidence="3 6" id="KW-0812">Transmembrane</keyword>
<evidence type="ECO:0000313" key="9">
    <source>
        <dbReference type="Proteomes" id="UP000009073"/>
    </source>
</evidence>
<dbReference type="STRING" id="595494.Tola_1867"/>
<reference evidence="9" key="1">
    <citation type="submission" date="2009-05" db="EMBL/GenBank/DDBJ databases">
        <title>Complete sequence of Tolumonas auensis DSM 9187.</title>
        <authorList>
            <consortium name="US DOE Joint Genome Institute"/>
            <person name="Lucas S."/>
            <person name="Copeland A."/>
            <person name="Lapidus A."/>
            <person name="Glavina del Rio T."/>
            <person name="Tice H."/>
            <person name="Bruce D."/>
            <person name="Goodwin L."/>
            <person name="Pitluck S."/>
            <person name="Chertkov O."/>
            <person name="Brettin T."/>
            <person name="Detter J.C."/>
            <person name="Han C."/>
            <person name="Larimer F."/>
            <person name="Land M."/>
            <person name="Hauser L."/>
            <person name="Kyrpides N."/>
            <person name="Mikhailova N."/>
            <person name="Spring S."/>
            <person name="Beller H."/>
        </authorList>
    </citation>
    <scope>NUCLEOTIDE SEQUENCE [LARGE SCALE GENOMIC DNA]</scope>
    <source>
        <strain evidence="9">DSM 9187 / TA4</strain>
    </source>
</reference>
<evidence type="ECO:0000256" key="6">
    <source>
        <dbReference type="SAM" id="Phobius"/>
    </source>
</evidence>
<feature type="transmembrane region" description="Helical" evidence="6">
    <location>
        <begin position="147"/>
        <end position="169"/>
    </location>
</feature>
<dbReference type="KEGG" id="tau:Tola_1867"/>
<dbReference type="EMBL" id="CP001616">
    <property type="protein sequence ID" value="ACQ93474.1"/>
    <property type="molecule type" value="Genomic_DNA"/>
</dbReference>
<keyword evidence="5 6" id="KW-0472">Membrane</keyword>
<keyword evidence="9" id="KW-1185">Reference proteome</keyword>
<feature type="transmembrane region" description="Helical" evidence="6">
    <location>
        <begin position="118"/>
        <end position="135"/>
    </location>
</feature>
<reference evidence="8 9" key="2">
    <citation type="journal article" date="2011" name="Stand. Genomic Sci.">
        <title>Complete genome sequence of Tolumonas auensis type strain (TA 4).</title>
        <authorList>
            <person name="Chertkov O."/>
            <person name="Copeland A."/>
            <person name="Lucas S."/>
            <person name="Lapidus A."/>
            <person name="Berry K.W."/>
            <person name="Detter J.C."/>
            <person name="Del Rio T.G."/>
            <person name="Hammon N."/>
            <person name="Dalin E."/>
            <person name="Tice H."/>
            <person name="Pitluck S."/>
            <person name="Richardson P."/>
            <person name="Bruce D."/>
            <person name="Goodwin L."/>
            <person name="Han C."/>
            <person name="Tapia R."/>
            <person name="Saunders E."/>
            <person name="Schmutz J."/>
            <person name="Brettin T."/>
            <person name="Larimer F."/>
            <person name="Land M."/>
            <person name="Hauser L."/>
            <person name="Spring S."/>
            <person name="Rohde M."/>
            <person name="Kyrpides N.C."/>
            <person name="Ivanova N."/>
            <person name="Goker M."/>
            <person name="Beller H.R."/>
            <person name="Klenk H.P."/>
            <person name="Woyke T."/>
        </authorList>
    </citation>
    <scope>NUCLEOTIDE SEQUENCE [LARGE SCALE GENOMIC DNA]</scope>
    <source>
        <strain evidence="9">DSM 9187 / TA4</strain>
    </source>
</reference>
<evidence type="ECO:0000256" key="4">
    <source>
        <dbReference type="ARBA" id="ARBA00022989"/>
    </source>
</evidence>
<name>C4LFV7_TOLAT</name>
<dbReference type="SUPFAM" id="SSF103481">
    <property type="entry name" value="Multidrug resistance efflux transporter EmrE"/>
    <property type="match status" value="2"/>
</dbReference>